<dbReference type="RefSeq" id="WP_234020493.1">
    <property type="nucleotide sequence ID" value="NZ_CP059696.1"/>
</dbReference>
<dbReference type="EMBL" id="CP011340">
    <property type="protein sequence ID" value="ALC18928.1"/>
    <property type="molecule type" value="Genomic_DNA"/>
</dbReference>
<dbReference type="GeneID" id="97238297"/>
<organism evidence="1">
    <name type="scientific">Streptomyces pristinaespiralis</name>
    <dbReference type="NCBI Taxonomy" id="38300"/>
    <lineage>
        <taxon>Bacteria</taxon>
        <taxon>Bacillati</taxon>
        <taxon>Actinomycetota</taxon>
        <taxon>Actinomycetes</taxon>
        <taxon>Kitasatosporales</taxon>
        <taxon>Streptomycetaceae</taxon>
        <taxon>Streptomyces</taxon>
    </lineage>
</organism>
<protein>
    <submittedName>
        <fullName evidence="1">Uncharacterized protein</fullName>
    </submittedName>
</protein>
<dbReference type="AlphaFoldDB" id="A0A0M4D0U4"/>
<evidence type="ECO:0000313" key="2">
    <source>
        <dbReference type="Proteomes" id="UP000060513"/>
    </source>
</evidence>
<dbReference type="KEGG" id="spri:SPRI_0622"/>
<sequence length="177" mass="19847">MEDELRRLRSGPRAEDGQERPFLVRVRFTAGDPAQVIADARTVLTRVVERTDDWPAFELWPRLLPAWFVQRCAPEPMEPEPGEPFDAEAWLRQWQAMTPKQRAAAGEGPWTLSDWLHCFDPTEEGAGADRSWWWWHAGADESGGGWVQVATTGWPFGSGSLSWLIKAGGGTDLAYGP</sequence>
<accession>A0A0M4D0U4</accession>
<dbReference type="Proteomes" id="UP000060513">
    <property type="component" value="Chromosome"/>
</dbReference>
<proteinExistence type="predicted"/>
<reference evidence="1 2" key="1">
    <citation type="submission" date="2015-08" db="EMBL/GenBank/DDBJ databases">
        <title>Genome sequence of the pristinamycin over-producing bacterium Streptomyces pristinaespiralis HCCB10218.</title>
        <authorList>
            <person name="Tian J."/>
            <person name="Yang J."/>
            <person name="Li L."/>
            <person name="Ruan L."/>
            <person name="Wei W."/>
            <person name="Zheng G."/>
            <person name="Wei Z."/>
            <person name="Yang S."/>
            <person name="Ge M."/>
            <person name="Jiang W."/>
            <person name="Lu Y."/>
        </authorList>
    </citation>
    <scope>NUCLEOTIDE SEQUENCE [LARGE SCALE GENOMIC DNA]</scope>
    <source>
        <strain evidence="1 2">HCCB 10218</strain>
    </source>
</reference>
<evidence type="ECO:0000313" key="1">
    <source>
        <dbReference type="EMBL" id="ALC18928.1"/>
    </source>
</evidence>
<name>A0A0M4D0U4_STRPR</name>
<dbReference type="PATRIC" id="fig|38300.4.peg.666"/>
<dbReference type="STRING" id="38300.SPRI_0622"/>
<gene>
    <name evidence="1" type="ORF">SPRI_0622</name>
</gene>